<organism evidence="1 2">
    <name type="scientific">Desulfolutivibrio sulfodismutans</name>
    <dbReference type="NCBI Taxonomy" id="63561"/>
    <lineage>
        <taxon>Bacteria</taxon>
        <taxon>Pseudomonadati</taxon>
        <taxon>Thermodesulfobacteriota</taxon>
        <taxon>Desulfovibrionia</taxon>
        <taxon>Desulfovibrionales</taxon>
        <taxon>Desulfovibrionaceae</taxon>
        <taxon>Desulfolutivibrio</taxon>
    </lineage>
</organism>
<protein>
    <submittedName>
        <fullName evidence="1">Uncharacterized protein</fullName>
    </submittedName>
</protein>
<sequence>MDTYKKLPKIKDSGISKIKGKDIASYEAKLDFAHQVGIKSLEVKITQFPAKGNGQTCICDARLETDDGKVFADIGDANPNNVPQGCVDNFIRMASTRAKARVLSDAFNIRSVMEEDSHTPQNDLAWGQIIDVDFTDVPSAIFKSLPAAHDGGGSKPASDKQLGLIAKMAKNQSVSPEDVAIKMFHKPFNQLKGSEASTMIKHLMIK</sequence>
<dbReference type="RefSeq" id="WP_163300875.1">
    <property type="nucleotide sequence ID" value="NZ_JAAGRQ010000010.1"/>
</dbReference>
<gene>
    <name evidence="1" type="ORF">G3N56_03560</name>
</gene>
<comment type="caution">
    <text evidence="1">The sequence shown here is derived from an EMBL/GenBank/DDBJ whole genome shotgun (WGS) entry which is preliminary data.</text>
</comment>
<dbReference type="EMBL" id="JAAGRQ010000010">
    <property type="protein sequence ID" value="NDY55819.1"/>
    <property type="molecule type" value="Genomic_DNA"/>
</dbReference>
<evidence type="ECO:0000313" key="2">
    <source>
        <dbReference type="Proteomes" id="UP000469724"/>
    </source>
</evidence>
<reference evidence="1 2" key="1">
    <citation type="submission" date="2020-02" db="EMBL/GenBank/DDBJ databases">
        <title>Comparative genomics of sulfur disproportionating microorganisms.</title>
        <authorList>
            <person name="Ward L.M."/>
            <person name="Bertran E."/>
            <person name="Johnston D.T."/>
        </authorList>
    </citation>
    <scope>NUCLEOTIDE SEQUENCE [LARGE SCALE GENOMIC DNA]</scope>
    <source>
        <strain evidence="1 2">DSM 3696</strain>
    </source>
</reference>
<accession>A0A7K3NKT5</accession>
<dbReference type="Proteomes" id="UP000469724">
    <property type="component" value="Unassembled WGS sequence"/>
</dbReference>
<dbReference type="AlphaFoldDB" id="A0A7K3NKT5"/>
<proteinExistence type="predicted"/>
<evidence type="ECO:0000313" key="1">
    <source>
        <dbReference type="EMBL" id="NDY55819.1"/>
    </source>
</evidence>
<name>A0A7K3NKT5_9BACT</name>
<keyword evidence="2" id="KW-1185">Reference proteome</keyword>